<comment type="caution">
    <text evidence="2">The sequence shown here is derived from an EMBL/GenBank/DDBJ whole genome shotgun (WGS) entry which is preliminary data.</text>
</comment>
<dbReference type="EMBL" id="VSRR010008736">
    <property type="protein sequence ID" value="MPC49221.1"/>
    <property type="molecule type" value="Genomic_DNA"/>
</dbReference>
<feature type="region of interest" description="Disordered" evidence="1">
    <location>
        <begin position="129"/>
        <end position="155"/>
    </location>
</feature>
<gene>
    <name evidence="2" type="ORF">E2C01_043017</name>
</gene>
<organism evidence="2 3">
    <name type="scientific">Portunus trituberculatus</name>
    <name type="common">Swimming crab</name>
    <name type="synonym">Neptunus trituberculatus</name>
    <dbReference type="NCBI Taxonomy" id="210409"/>
    <lineage>
        <taxon>Eukaryota</taxon>
        <taxon>Metazoa</taxon>
        <taxon>Ecdysozoa</taxon>
        <taxon>Arthropoda</taxon>
        <taxon>Crustacea</taxon>
        <taxon>Multicrustacea</taxon>
        <taxon>Malacostraca</taxon>
        <taxon>Eumalacostraca</taxon>
        <taxon>Eucarida</taxon>
        <taxon>Decapoda</taxon>
        <taxon>Pleocyemata</taxon>
        <taxon>Brachyura</taxon>
        <taxon>Eubrachyura</taxon>
        <taxon>Portunoidea</taxon>
        <taxon>Portunidae</taxon>
        <taxon>Portuninae</taxon>
        <taxon>Portunus</taxon>
    </lineage>
</organism>
<dbReference type="AlphaFoldDB" id="A0A5B7FP43"/>
<name>A0A5B7FP43_PORTR</name>
<dbReference type="Proteomes" id="UP000324222">
    <property type="component" value="Unassembled WGS sequence"/>
</dbReference>
<proteinExistence type="predicted"/>
<evidence type="ECO:0000256" key="1">
    <source>
        <dbReference type="SAM" id="MobiDB-lite"/>
    </source>
</evidence>
<accession>A0A5B7FP43</accession>
<keyword evidence="3" id="KW-1185">Reference proteome</keyword>
<reference evidence="2 3" key="1">
    <citation type="submission" date="2019-05" db="EMBL/GenBank/DDBJ databases">
        <title>Another draft genome of Portunus trituberculatus and its Hox gene families provides insights of decapod evolution.</title>
        <authorList>
            <person name="Jeong J.-H."/>
            <person name="Song I."/>
            <person name="Kim S."/>
            <person name="Choi T."/>
            <person name="Kim D."/>
            <person name="Ryu S."/>
            <person name="Kim W."/>
        </authorList>
    </citation>
    <scope>NUCLEOTIDE SEQUENCE [LARGE SCALE GENOMIC DNA]</scope>
    <source>
        <tissue evidence="2">Muscle</tissue>
    </source>
</reference>
<protein>
    <submittedName>
        <fullName evidence="2">Uncharacterized protein</fullName>
    </submittedName>
</protein>
<evidence type="ECO:0000313" key="3">
    <source>
        <dbReference type="Proteomes" id="UP000324222"/>
    </source>
</evidence>
<sequence>MSVLAGIGGSYRLMSTWNLEECGTNSTSRQVLSGRGNADPDLIVVVPRYAGNFLSKSEGRERHDILLAVYKQPGEGAVSGGASGISTRVTGGQVELGDEARAPLVKGQRLQFLRQFGNIVLCREDSNGDPYSTTVQASEGRAGMHSSSSTERVMGGRAVCRGERRPVLEAAHN</sequence>
<evidence type="ECO:0000313" key="2">
    <source>
        <dbReference type="EMBL" id="MPC49221.1"/>
    </source>
</evidence>